<reference evidence="1 2" key="1">
    <citation type="submission" date="2020-08" db="EMBL/GenBank/DDBJ databases">
        <title>Sequencing the genomes of 1000 actinobacteria strains.</title>
        <authorList>
            <person name="Klenk H.-P."/>
        </authorList>
    </citation>
    <scope>NUCLEOTIDE SEQUENCE [LARGE SCALE GENOMIC DNA]</scope>
    <source>
        <strain evidence="1 2">DSM 22826</strain>
    </source>
</reference>
<organism evidence="1 2">
    <name type="scientific">Paeniglutamicibacter cryotolerans</name>
    <dbReference type="NCBI Taxonomy" id="670079"/>
    <lineage>
        <taxon>Bacteria</taxon>
        <taxon>Bacillati</taxon>
        <taxon>Actinomycetota</taxon>
        <taxon>Actinomycetes</taxon>
        <taxon>Micrococcales</taxon>
        <taxon>Micrococcaceae</taxon>
        <taxon>Paeniglutamicibacter</taxon>
    </lineage>
</organism>
<comment type="caution">
    <text evidence="1">The sequence shown here is derived from an EMBL/GenBank/DDBJ whole genome shotgun (WGS) entry which is preliminary data.</text>
</comment>
<sequence>MFFGLDAIRPDEAPWVGADGIIEQKKENGVLGASGVPLATR</sequence>
<gene>
    <name evidence="1" type="ORF">E9229_000944</name>
</gene>
<proteinExistence type="predicted"/>
<name>A0A839QGL1_9MICC</name>
<dbReference type="Proteomes" id="UP000523000">
    <property type="component" value="Unassembled WGS sequence"/>
</dbReference>
<dbReference type="EMBL" id="JACHVS010000001">
    <property type="protein sequence ID" value="MBB2994753.1"/>
    <property type="molecule type" value="Genomic_DNA"/>
</dbReference>
<evidence type="ECO:0000313" key="2">
    <source>
        <dbReference type="Proteomes" id="UP000523000"/>
    </source>
</evidence>
<keyword evidence="2" id="KW-1185">Reference proteome</keyword>
<accession>A0A839QGL1</accession>
<dbReference type="AlphaFoldDB" id="A0A839QGL1"/>
<dbReference type="RefSeq" id="WP_281369448.1">
    <property type="nucleotide sequence ID" value="NZ_BAABGK010000036.1"/>
</dbReference>
<protein>
    <submittedName>
        <fullName evidence="1">Uncharacterized protein</fullName>
    </submittedName>
</protein>
<evidence type="ECO:0000313" key="1">
    <source>
        <dbReference type="EMBL" id="MBB2994753.1"/>
    </source>
</evidence>